<accession>A0A7J7EQS8</accession>
<dbReference type="GO" id="GO:0005813">
    <property type="term" value="C:centrosome"/>
    <property type="evidence" value="ECO:0007669"/>
    <property type="project" value="TreeGrafter"/>
</dbReference>
<evidence type="ECO:0008006" key="5">
    <source>
        <dbReference type="Google" id="ProtNLM"/>
    </source>
</evidence>
<dbReference type="SUPFAM" id="SSF116907">
    <property type="entry name" value="Hook domain"/>
    <property type="match status" value="1"/>
</dbReference>
<dbReference type="GO" id="GO:0008017">
    <property type="term" value="F:microtubule binding"/>
    <property type="evidence" value="ECO:0007669"/>
    <property type="project" value="TreeGrafter"/>
</dbReference>
<feature type="compositionally biased region" description="Polar residues" evidence="2">
    <location>
        <begin position="1344"/>
        <end position="1357"/>
    </location>
</feature>
<dbReference type="GO" id="GO:0051959">
    <property type="term" value="F:dynein light intermediate chain binding"/>
    <property type="evidence" value="ECO:0007669"/>
    <property type="project" value="TreeGrafter"/>
</dbReference>
<evidence type="ECO:0000313" key="4">
    <source>
        <dbReference type="Proteomes" id="UP000551758"/>
    </source>
</evidence>
<feature type="region of interest" description="Disordered" evidence="2">
    <location>
        <begin position="744"/>
        <end position="770"/>
    </location>
</feature>
<dbReference type="GO" id="GO:0031122">
    <property type="term" value="P:cytoplasmic microtubule organization"/>
    <property type="evidence" value="ECO:0007669"/>
    <property type="project" value="TreeGrafter"/>
</dbReference>
<feature type="coiled-coil region" evidence="1">
    <location>
        <begin position="203"/>
        <end position="354"/>
    </location>
</feature>
<dbReference type="PANTHER" id="PTHR18947">
    <property type="entry name" value="HOOK PROTEINS"/>
    <property type="match status" value="1"/>
</dbReference>
<feature type="region of interest" description="Disordered" evidence="2">
    <location>
        <begin position="1875"/>
        <end position="1894"/>
    </location>
</feature>
<keyword evidence="4" id="KW-1185">Reference proteome</keyword>
<feature type="compositionally biased region" description="Polar residues" evidence="2">
    <location>
        <begin position="1372"/>
        <end position="1388"/>
    </location>
</feature>
<feature type="compositionally biased region" description="Low complexity" evidence="2">
    <location>
        <begin position="1493"/>
        <end position="1502"/>
    </location>
</feature>
<protein>
    <recommendedName>
        <fullName evidence="5">Girdin</fullName>
    </recommendedName>
</protein>
<feature type="compositionally biased region" description="Low complexity" evidence="2">
    <location>
        <begin position="1877"/>
        <end position="1891"/>
    </location>
</feature>
<dbReference type="InterPro" id="IPR036872">
    <property type="entry name" value="CH_dom_sf"/>
</dbReference>
<reference evidence="3 4" key="1">
    <citation type="journal article" date="2020" name="Mol. Biol. Evol.">
        <title>Interspecific Gene Flow and the Evolution of Specialization in Black and White Rhinoceros.</title>
        <authorList>
            <person name="Moodley Y."/>
            <person name="Westbury M.V."/>
            <person name="Russo I.M."/>
            <person name="Gopalakrishnan S."/>
            <person name="Rakotoarivelo A."/>
            <person name="Olsen R.A."/>
            <person name="Prost S."/>
            <person name="Tunstall T."/>
            <person name="Ryder O.A."/>
            <person name="Dalen L."/>
            <person name="Bruford M.W."/>
        </authorList>
    </citation>
    <scope>NUCLEOTIDE SEQUENCE [LARGE SCALE GENOMIC DNA]</scope>
    <source>
        <strain evidence="3">SBR-YM</strain>
        <tissue evidence="3">Skin</tissue>
    </source>
</reference>
<evidence type="ECO:0000313" key="3">
    <source>
        <dbReference type="EMBL" id="KAF5918021.1"/>
    </source>
</evidence>
<comment type="caution">
    <text evidence="3">The sequence shown here is derived from an EMBL/GenBank/DDBJ whole genome shotgun (WGS) entry which is preliminary data.</text>
</comment>
<dbReference type="GO" id="GO:0005737">
    <property type="term" value="C:cytoplasm"/>
    <property type="evidence" value="ECO:0007669"/>
    <property type="project" value="TreeGrafter"/>
</dbReference>
<dbReference type="Gene3D" id="1.10.418.10">
    <property type="entry name" value="Calponin-like domain"/>
    <property type="match status" value="2"/>
</dbReference>
<proteinExistence type="predicted"/>
<feature type="compositionally biased region" description="Basic and acidic residues" evidence="2">
    <location>
        <begin position="953"/>
        <end position="964"/>
    </location>
</feature>
<dbReference type="PANTHER" id="PTHR18947:SF30">
    <property type="entry name" value="GIRDIN"/>
    <property type="match status" value="1"/>
</dbReference>
<evidence type="ECO:0000256" key="2">
    <source>
        <dbReference type="SAM" id="MobiDB-lite"/>
    </source>
</evidence>
<gene>
    <name evidence="3" type="ORF">HPG69_019827</name>
</gene>
<feature type="region of interest" description="Disordered" evidence="2">
    <location>
        <begin position="1459"/>
        <end position="1502"/>
    </location>
</feature>
<feature type="region of interest" description="Disordered" evidence="2">
    <location>
        <begin position="1338"/>
        <end position="1388"/>
    </location>
</feature>
<organism evidence="3 4">
    <name type="scientific">Diceros bicornis minor</name>
    <name type="common">South-central black rhinoceros</name>
    <dbReference type="NCBI Taxonomy" id="77932"/>
    <lineage>
        <taxon>Eukaryota</taxon>
        <taxon>Metazoa</taxon>
        <taxon>Chordata</taxon>
        <taxon>Craniata</taxon>
        <taxon>Vertebrata</taxon>
        <taxon>Euteleostomi</taxon>
        <taxon>Mammalia</taxon>
        <taxon>Eutheria</taxon>
        <taxon>Laurasiatheria</taxon>
        <taxon>Perissodactyla</taxon>
        <taxon>Rhinocerotidae</taxon>
        <taxon>Diceros</taxon>
    </lineage>
</organism>
<sequence>MENEIFTPLLEQFMTSPLVTWVKTFGSLAAGNGTNLDEYVALVDGVFLNQVMLQINPKSESQRVNKKVNNDASLRIHNLSILVRQIKFYYQCQKKEEFIERIQGLDFDTKAAVAAHIQEVTHNQENVFDLQWMEMTDMSQEEIEPLLKNMALHLKRLIDERDEHSEAIIELSEERDGLHFLPHASSSAQSPCGSPGMKRTESRQHLSVELADAKAKIRRLRQELEEKTEQLLDCKQELEQMEIELKRLQQENMNLLSDARSARMYRDELDALREKAVRVDKLESEVSRYKERLHDIEFYKARVEELKEDNQVLLETKTMLEDQLEGTRARSDKLHELEKENLQLKAKLHDMEMVSIVSFLFSPYSLPIKKERDMDRKKIEELMEENMTLEMAQKQSMDESLHLGWELEQISRTSELSEAPQKSLGHEVNELTSSRLLKLEMENQSLTKTVEELRSTMDSAEGNTSKILKIEKENQRLSKKIKILEQENEHLNQTVSSLRQRSQISAEARVKDIEKENKILHESIKETSSKLSKTEFEKRQIRKELEHYKEKGERAEELENELHHLEKENELLQKKITNLKITCEKIEALEQENSELERENRKLKKTLDSFKNLTFQLESLEKENSQLDEENLELRRNVESLKCASMKMAQLQLENKELESEKEQLKKGLELMKASFKKTERLEVSYQGLDTENQRLQKALENSNKKIQQLESELQDLEMENQTLQKNLEELKISSKRLEQLEKENKSLEQETSQLEKDKKQLEKENKRLRQQAEIKDTTLEENNVKIGNLEKENKTLFKEIGIYKESCIRLKELEKENKELVKRATIDIKTLVTLREDLVSEKLKTQQMNNDLEKLTHELEKIGLNKERLLRDEQSTDDRYKLLESKLESTLKKSLEIKEEKIAALEARLEESTNFNQQLRQELKTVKKNYEALKQRQDEERMVQSSPPTSGEDSKWERESQETTRELLKVKDRLIEVERNNATLQAEKQALKTQLKQLETQNNNLQAQILALQRQTVSLQEQNTTLQTQNAKLQVENSTLNSQSTSLMNQNAQLLIQQSSLENENESVIKEREDLKSLYDSLIKDHEKLELLHERQASEYESLIAKHGTLKCAHKNLEMEHKDLEDRYNQLLKQKGQLEELEKTLKVEQEKMLLENKNHETVAAEYKKLCGENDRLNHTYNQLLKEAEVLQTDHKNLKSLLNNSKLEQTRLEAEFSKLKEQYQQLDITSTKLNNQCELLSQLKGNLEEENRHLLDQIQTLMLQNRTLLEQNMESKDLFHVEQRQYIDKLNELRRQKEKLEEKIMDQYKFYDPSPPRRRGNWITLKMRKLIKSKKDINRERQKSLTLTPTRSDSSEGFLQLPHQDSQDSSSVGSNSLEDGQTLGTKKSSTMNDLVQSMVLAGGQWTGSTENLEVPDDISTGKRRKELGAMAFSTTAINFSTVNSSTGFRSKQLVNNKDTTSFEDISPQGISDDSSTGSRVHASRPASLDSGRTSTSNSNNNASIHEVKGAVNIQSRPQSHSSGEFSLLYDHEAWSSSGSSPIQYLKRQTRSSPVLQHKMPEILESRAHHKIKIGSPGSEVVTLQQFLEESNKLTSIQMKSSSQENLLDEVMKSLSVSSDFLGKNKPVSCSLARSVSGKTPGDFYDRRTAKPEQFVRPGPRKTEDTCFISSPGKPTPGTQGKLKLVKETSLSRQSKDSNPYATLPRASSVISTAEGTTRRTSIHDFLTKDSRLPMSVDSPPATADSNITAASSEYRLHQWSSRTLHSPTYPVGYHAQNDLATDKPESLYAHARNSRTERSHFLNQTFATINASDDAFGVSDKDSIESFTVVHLSQPFLSLNTELVSNISGLPPRPVIRVTDQTSASLDKAAQKDNEQFSDNQNLNNSNPQSSVDGNNLITPACLYPDDTEAAFLVSEDNQTVWYEYGCV</sequence>
<dbReference type="GO" id="GO:0030705">
    <property type="term" value="P:cytoskeleton-dependent intracellular transport"/>
    <property type="evidence" value="ECO:0007669"/>
    <property type="project" value="TreeGrafter"/>
</dbReference>
<feature type="compositionally biased region" description="Polar residues" evidence="2">
    <location>
        <begin position="1459"/>
        <end position="1478"/>
    </location>
</feature>
<name>A0A7J7EQS8_DICBM</name>
<feature type="region of interest" description="Disordered" evidence="2">
    <location>
        <begin position="935"/>
        <end position="964"/>
    </location>
</feature>
<keyword evidence="1" id="KW-0175">Coiled coil</keyword>
<evidence type="ECO:0000256" key="1">
    <source>
        <dbReference type="SAM" id="Coils"/>
    </source>
</evidence>
<feature type="coiled-coil region" evidence="1">
    <location>
        <begin position="1052"/>
        <end position="1310"/>
    </location>
</feature>
<dbReference type="EMBL" id="JACDTQ010002496">
    <property type="protein sequence ID" value="KAF5918021.1"/>
    <property type="molecule type" value="Genomic_DNA"/>
</dbReference>
<dbReference type="Proteomes" id="UP000551758">
    <property type="component" value="Unassembled WGS sequence"/>
</dbReference>